<evidence type="ECO:0000256" key="5">
    <source>
        <dbReference type="PROSITE-ProRule" id="PRU00520"/>
    </source>
</evidence>
<dbReference type="InterPro" id="IPR001792">
    <property type="entry name" value="Acylphosphatase-like_dom"/>
</dbReference>
<dbReference type="Pfam" id="PF00708">
    <property type="entry name" value="Acylphosphatase"/>
    <property type="match status" value="1"/>
</dbReference>
<organism evidence="8 9">
    <name type="scientific">Chromohalobacter japonicus</name>
    <dbReference type="NCBI Taxonomy" id="223900"/>
    <lineage>
        <taxon>Bacteria</taxon>
        <taxon>Pseudomonadati</taxon>
        <taxon>Pseudomonadota</taxon>
        <taxon>Gammaproteobacteria</taxon>
        <taxon>Oceanospirillales</taxon>
        <taxon>Halomonadaceae</taxon>
        <taxon>Chromohalobacter</taxon>
    </lineage>
</organism>
<dbReference type="Proteomes" id="UP000186806">
    <property type="component" value="Unassembled WGS sequence"/>
</dbReference>
<gene>
    <name evidence="8" type="ORF">BTW10_10205</name>
</gene>
<dbReference type="SUPFAM" id="SSF54975">
    <property type="entry name" value="Acylphosphatase/BLUF domain-like"/>
    <property type="match status" value="1"/>
</dbReference>
<dbReference type="InterPro" id="IPR017968">
    <property type="entry name" value="Acylphosphatase_CS"/>
</dbReference>
<feature type="domain" description="Acylphosphatase-like" evidence="7">
    <location>
        <begin position="5"/>
        <end position="90"/>
    </location>
</feature>
<evidence type="ECO:0000256" key="6">
    <source>
        <dbReference type="RuleBase" id="RU004168"/>
    </source>
</evidence>
<evidence type="ECO:0000313" key="9">
    <source>
        <dbReference type="Proteomes" id="UP000186806"/>
    </source>
</evidence>
<dbReference type="PROSITE" id="PS00150">
    <property type="entry name" value="ACYLPHOSPHATASE_1"/>
    <property type="match status" value="1"/>
</dbReference>
<proteinExistence type="inferred from homology"/>
<accession>A0A1Q8TCM3</accession>
<evidence type="ECO:0000256" key="1">
    <source>
        <dbReference type="ARBA" id="ARBA00005614"/>
    </source>
</evidence>
<evidence type="ECO:0000313" key="8">
    <source>
        <dbReference type="EMBL" id="OLO11449.1"/>
    </source>
</evidence>
<dbReference type="PROSITE" id="PS51160">
    <property type="entry name" value="ACYLPHOSPHATASE_3"/>
    <property type="match status" value="1"/>
</dbReference>
<dbReference type="PANTHER" id="PTHR47268:SF4">
    <property type="entry name" value="ACYLPHOSPHATASE"/>
    <property type="match status" value="1"/>
</dbReference>
<dbReference type="RefSeq" id="WP_075369327.1">
    <property type="nucleotide sequence ID" value="NZ_JBQCXM010000029.1"/>
</dbReference>
<keyword evidence="5" id="KW-0378">Hydrolase</keyword>
<dbReference type="AlphaFoldDB" id="A0A1Q8TCM3"/>
<sequence>MHEYCLKAWVTGRVQGVGFRAASRDQALMEGLTGHARNLGDGRVEVLLCGERAAVDRVVRWLWQGPPASRVTHVECEEVDVTLPSVFELG</sequence>
<feature type="active site" evidence="5">
    <location>
        <position position="38"/>
    </location>
</feature>
<feature type="active site" evidence="5">
    <location>
        <position position="20"/>
    </location>
</feature>
<comment type="catalytic activity">
    <reaction evidence="4 5">
        <text>an acyl phosphate + H2O = a carboxylate + phosphate + H(+)</text>
        <dbReference type="Rhea" id="RHEA:14965"/>
        <dbReference type="ChEBI" id="CHEBI:15377"/>
        <dbReference type="ChEBI" id="CHEBI:15378"/>
        <dbReference type="ChEBI" id="CHEBI:29067"/>
        <dbReference type="ChEBI" id="CHEBI:43474"/>
        <dbReference type="ChEBI" id="CHEBI:59918"/>
        <dbReference type="EC" id="3.6.1.7"/>
    </reaction>
</comment>
<keyword evidence="9" id="KW-1185">Reference proteome</keyword>
<dbReference type="InterPro" id="IPR036046">
    <property type="entry name" value="Acylphosphatase-like_dom_sf"/>
</dbReference>
<protein>
    <recommendedName>
        <fullName evidence="3 5">acylphosphatase</fullName>
        <ecNumber evidence="2 5">3.6.1.7</ecNumber>
    </recommendedName>
</protein>
<comment type="caution">
    <text evidence="8">The sequence shown here is derived from an EMBL/GenBank/DDBJ whole genome shotgun (WGS) entry which is preliminary data.</text>
</comment>
<dbReference type="GO" id="GO:0003998">
    <property type="term" value="F:acylphosphatase activity"/>
    <property type="evidence" value="ECO:0007669"/>
    <property type="project" value="UniProtKB-EC"/>
</dbReference>
<dbReference type="PANTHER" id="PTHR47268">
    <property type="entry name" value="ACYLPHOSPHATASE"/>
    <property type="match status" value="1"/>
</dbReference>
<dbReference type="InterPro" id="IPR020456">
    <property type="entry name" value="Acylphosphatase"/>
</dbReference>
<dbReference type="STRING" id="223900.GCA_000821045_00977"/>
<dbReference type="EC" id="3.6.1.7" evidence="2 5"/>
<evidence type="ECO:0000256" key="2">
    <source>
        <dbReference type="ARBA" id="ARBA00012150"/>
    </source>
</evidence>
<reference evidence="8 9" key="1">
    <citation type="submission" date="2016-12" db="EMBL/GenBank/DDBJ databases">
        <title>Draft genome sequences of strains Salinicola socius SMB35, Salinicola sp. MH3R3-1 and Chromohalobacter sp. SMB17 from the Verkhnekamsk potash mining region of Russia.</title>
        <authorList>
            <person name="Mavrodi D.V."/>
            <person name="Olsson B.E."/>
            <person name="Korsakova E.S."/>
            <person name="Pyankova A."/>
            <person name="Mavrodi O.V."/>
            <person name="Plotnikova E.G."/>
        </authorList>
    </citation>
    <scope>NUCLEOTIDE SEQUENCE [LARGE SCALE GENOMIC DNA]</scope>
    <source>
        <strain evidence="8 9">SMB17</strain>
    </source>
</reference>
<evidence type="ECO:0000256" key="3">
    <source>
        <dbReference type="ARBA" id="ARBA00015991"/>
    </source>
</evidence>
<evidence type="ECO:0000259" key="7">
    <source>
        <dbReference type="PROSITE" id="PS51160"/>
    </source>
</evidence>
<evidence type="ECO:0000256" key="4">
    <source>
        <dbReference type="ARBA" id="ARBA00047645"/>
    </source>
</evidence>
<dbReference type="EMBL" id="MSDQ01000024">
    <property type="protein sequence ID" value="OLO11449.1"/>
    <property type="molecule type" value="Genomic_DNA"/>
</dbReference>
<dbReference type="Gene3D" id="3.30.70.100">
    <property type="match status" value="1"/>
</dbReference>
<comment type="similarity">
    <text evidence="1 6">Belongs to the acylphosphatase family.</text>
</comment>
<name>A0A1Q8TCM3_9GAMM</name>